<evidence type="ECO:0000259" key="2">
    <source>
        <dbReference type="PROSITE" id="PS50983"/>
    </source>
</evidence>
<dbReference type="InterPro" id="IPR002491">
    <property type="entry name" value="ABC_transptr_periplasmic_BD"/>
</dbReference>
<dbReference type="eggNOG" id="COG0614">
    <property type="taxonomic scope" value="Bacteria"/>
</dbReference>
<dbReference type="InterPro" id="IPR054828">
    <property type="entry name" value="Vit_B12_bind_prot"/>
</dbReference>
<dbReference type="RefSeq" id="WP_015024952.1">
    <property type="nucleotide sequence ID" value="NC_018721.1"/>
</dbReference>
<accession>K4IG89</accession>
<dbReference type="Gene3D" id="3.40.50.1980">
    <property type="entry name" value="Nitrogenase molybdenum iron protein domain"/>
    <property type="match status" value="2"/>
</dbReference>
<dbReference type="PROSITE" id="PS50983">
    <property type="entry name" value="FE_B12_PBP"/>
    <property type="match status" value="1"/>
</dbReference>
<dbReference type="KEGG" id="ptq:P700755_002641"/>
<evidence type="ECO:0000313" key="4">
    <source>
        <dbReference type="Proteomes" id="UP000008514"/>
    </source>
</evidence>
<organism evidence="3 4">
    <name type="scientific">Psychroflexus torquis (strain ATCC 700755 / CIP 106069 / ACAM 623)</name>
    <dbReference type="NCBI Taxonomy" id="313595"/>
    <lineage>
        <taxon>Bacteria</taxon>
        <taxon>Pseudomonadati</taxon>
        <taxon>Bacteroidota</taxon>
        <taxon>Flavobacteriia</taxon>
        <taxon>Flavobacteriales</taxon>
        <taxon>Flavobacteriaceae</taxon>
        <taxon>Psychroflexus</taxon>
    </lineage>
</organism>
<evidence type="ECO:0000256" key="1">
    <source>
        <dbReference type="ARBA" id="ARBA00022729"/>
    </source>
</evidence>
<feature type="domain" description="Fe/B12 periplasmic-binding" evidence="2">
    <location>
        <begin position="17"/>
        <end position="256"/>
    </location>
</feature>
<dbReference type="AlphaFoldDB" id="K4IG89"/>
<dbReference type="SUPFAM" id="SSF53807">
    <property type="entry name" value="Helical backbone' metal receptor"/>
    <property type="match status" value="1"/>
</dbReference>
<dbReference type="InterPro" id="IPR050902">
    <property type="entry name" value="ABC_Transporter_SBP"/>
</dbReference>
<dbReference type="PANTHER" id="PTHR30535">
    <property type="entry name" value="VITAMIN B12-BINDING PROTEIN"/>
    <property type="match status" value="1"/>
</dbReference>
<dbReference type="PANTHER" id="PTHR30535:SF35">
    <property type="entry name" value="PERIPLASMIC BINDING PROTEIN"/>
    <property type="match status" value="1"/>
</dbReference>
<keyword evidence="4" id="KW-1185">Reference proteome</keyword>
<dbReference type="Pfam" id="PF01497">
    <property type="entry name" value="Peripla_BP_2"/>
    <property type="match status" value="1"/>
</dbReference>
<dbReference type="STRING" id="313595.P700755_002641"/>
<gene>
    <name evidence="3" type="ordered locus">P700755_002641</name>
</gene>
<sequence>MKDQLGRGLHFETIPQRLVCLVPSLTELLVDLGLRSKLVGVTKFCVHPKDIKESAEIIGGTKNVKLDKIKALQPDFILANKEENTFEDIDLLSNELKVYVSDINNLKDLKGLISDISFLFGVAEKGRQLIEDIESQFLDFQNFIKNKPKLKVAYFIWRNPWMVVGSSTFINYMLELNNFENVYAHLQRYPEVDIKALKRVDCVLLSSEPFPFKEGHKTELPVEDRNIEIVDGEYFSWYGSRLVKAFSYFKLLRDKL</sequence>
<evidence type="ECO:0000313" key="3">
    <source>
        <dbReference type="EMBL" id="AFU69389.1"/>
    </source>
</evidence>
<reference evidence="3" key="2">
    <citation type="submission" date="2012-09" db="EMBL/GenBank/DDBJ databases">
        <title>The complete sequence of Psychroflexus torquis an extreme psychrophile from sea-ice that is stimulated by light.</title>
        <authorList>
            <person name="Feng S."/>
            <person name="Powell S.M."/>
            <person name="Bowman J.P."/>
        </authorList>
    </citation>
    <scope>NUCLEOTIDE SEQUENCE [LARGE SCALE GENOMIC DNA]</scope>
    <source>
        <strain evidence="3">ATCC 700755</strain>
    </source>
</reference>
<dbReference type="HOGENOM" id="CLU_038034_2_7_10"/>
<reference evidence="3" key="1">
    <citation type="submission" date="2006-03" db="EMBL/GenBank/DDBJ databases">
        <authorList>
            <person name="Bowman J."/>
            <person name="Ferriera S."/>
            <person name="Johnson J."/>
            <person name="Kravitz S."/>
            <person name="Halpern A."/>
            <person name="Remington K."/>
            <person name="Beeson K."/>
            <person name="Tran B."/>
            <person name="Rogers Y.-H."/>
            <person name="Friedman R."/>
            <person name="Venter J.C."/>
        </authorList>
    </citation>
    <scope>NUCLEOTIDE SEQUENCE [LARGE SCALE GENOMIC DNA]</scope>
    <source>
        <strain evidence="3">ATCC 700755</strain>
    </source>
</reference>
<keyword evidence="1" id="KW-0732">Signal</keyword>
<protein>
    <submittedName>
        <fullName evidence="3">Cobalamin (Vitamin B12) ABC-type transport protein, binding protein component BtuF</fullName>
    </submittedName>
</protein>
<dbReference type="Proteomes" id="UP000008514">
    <property type="component" value="Chromosome"/>
</dbReference>
<name>K4IG89_PSYTT</name>
<dbReference type="EMBL" id="CP003879">
    <property type="protein sequence ID" value="AFU69389.1"/>
    <property type="molecule type" value="Genomic_DNA"/>
</dbReference>
<dbReference type="NCBIfam" id="NF038402">
    <property type="entry name" value="TroA_like"/>
    <property type="match status" value="1"/>
</dbReference>
<dbReference type="OrthoDB" id="9816357at2"/>
<proteinExistence type="predicted"/>